<dbReference type="Proteomes" id="UP001500665">
    <property type="component" value="Unassembled WGS sequence"/>
</dbReference>
<protein>
    <submittedName>
        <fullName evidence="1">Uncharacterized protein</fullName>
    </submittedName>
</protein>
<evidence type="ECO:0000313" key="1">
    <source>
        <dbReference type="EMBL" id="GAA0968912.1"/>
    </source>
</evidence>
<accession>A0ABN1S002</accession>
<reference evidence="1 2" key="1">
    <citation type="journal article" date="2019" name="Int. J. Syst. Evol. Microbiol.">
        <title>The Global Catalogue of Microorganisms (GCM) 10K type strain sequencing project: providing services to taxonomists for standard genome sequencing and annotation.</title>
        <authorList>
            <consortium name="The Broad Institute Genomics Platform"/>
            <consortium name="The Broad Institute Genome Sequencing Center for Infectious Disease"/>
            <person name="Wu L."/>
            <person name="Ma J."/>
        </authorList>
    </citation>
    <scope>NUCLEOTIDE SEQUENCE [LARGE SCALE GENOMIC DNA]</scope>
    <source>
        <strain evidence="1 2">JCM 10696</strain>
    </source>
</reference>
<name>A0ABN1S002_9ACTN</name>
<sequence>MNTCCPDCGRGGTWTGQTGLSTADVQQLNDRYRCVLGHTWQVTL</sequence>
<keyword evidence="2" id="KW-1185">Reference proteome</keyword>
<dbReference type="EMBL" id="BAAAHH010000060">
    <property type="protein sequence ID" value="GAA0968912.1"/>
    <property type="molecule type" value="Genomic_DNA"/>
</dbReference>
<evidence type="ECO:0000313" key="2">
    <source>
        <dbReference type="Proteomes" id="UP001500665"/>
    </source>
</evidence>
<comment type="caution">
    <text evidence="1">The sequence shown here is derived from an EMBL/GenBank/DDBJ whole genome shotgun (WGS) entry which is preliminary data.</text>
</comment>
<gene>
    <name evidence="1" type="ORF">GCM10009550_75040</name>
</gene>
<organism evidence="1 2">
    <name type="scientific">Actinocorallia libanotica</name>
    <dbReference type="NCBI Taxonomy" id="46162"/>
    <lineage>
        <taxon>Bacteria</taxon>
        <taxon>Bacillati</taxon>
        <taxon>Actinomycetota</taxon>
        <taxon>Actinomycetes</taxon>
        <taxon>Streptosporangiales</taxon>
        <taxon>Thermomonosporaceae</taxon>
        <taxon>Actinocorallia</taxon>
    </lineage>
</organism>
<proteinExistence type="predicted"/>
<dbReference type="RefSeq" id="WP_344247314.1">
    <property type="nucleotide sequence ID" value="NZ_BAAAHH010000060.1"/>
</dbReference>